<evidence type="ECO:0000256" key="6">
    <source>
        <dbReference type="RuleBase" id="RU363041"/>
    </source>
</evidence>
<evidence type="ECO:0000313" key="7">
    <source>
        <dbReference type="EMBL" id="BDE05796.1"/>
    </source>
</evidence>
<dbReference type="KEGG" id="vab:WPS_10720"/>
<keyword evidence="3 6" id="KW-0812">Transmembrane</keyword>
<dbReference type="EMBL" id="AP025523">
    <property type="protein sequence ID" value="BDE05796.1"/>
    <property type="molecule type" value="Genomic_DNA"/>
</dbReference>
<evidence type="ECO:0000256" key="2">
    <source>
        <dbReference type="ARBA" id="ARBA00009142"/>
    </source>
</evidence>
<feature type="transmembrane region" description="Helical" evidence="6">
    <location>
        <begin position="206"/>
        <end position="225"/>
    </location>
</feature>
<gene>
    <name evidence="7" type="primary">yunE</name>
    <name evidence="7" type="ORF">WPS_10720</name>
</gene>
<evidence type="ECO:0000313" key="8">
    <source>
        <dbReference type="Proteomes" id="UP001317532"/>
    </source>
</evidence>
<evidence type="ECO:0000256" key="4">
    <source>
        <dbReference type="ARBA" id="ARBA00022989"/>
    </source>
</evidence>
<dbReference type="AlphaFoldDB" id="A0AAN1XWG2"/>
<organism evidence="7 8">
    <name type="scientific">Vulcanimicrobium alpinum</name>
    <dbReference type="NCBI Taxonomy" id="3016050"/>
    <lineage>
        <taxon>Bacteria</taxon>
        <taxon>Bacillati</taxon>
        <taxon>Vulcanimicrobiota</taxon>
        <taxon>Vulcanimicrobiia</taxon>
        <taxon>Vulcanimicrobiales</taxon>
        <taxon>Vulcanimicrobiaceae</taxon>
        <taxon>Vulcanimicrobium</taxon>
    </lineage>
</organism>
<evidence type="ECO:0000256" key="1">
    <source>
        <dbReference type="ARBA" id="ARBA00004141"/>
    </source>
</evidence>
<evidence type="ECO:0000256" key="3">
    <source>
        <dbReference type="ARBA" id="ARBA00022692"/>
    </source>
</evidence>
<name>A0AAN1XWG2_UNVUL</name>
<sequence>MTWSTELALFAIGTLASIFGSLVGLGGGFVVIPVLRLFFGIPPAEVAGTSLVLVLANTASSTIGFWRQKQIDVRLALPFIAGAVPAGIVGVIAVKQFSATGFDVAYGCVLLTLSVLVLRRLRAGHDAKPQRTFVHNLWVGLAGGVVMGFASSVFGIGGGIVMVPLLLIAGRMPPILVSATSAFIVGITSPIGIVAHALGGDVDWGVTAPLVLGGIVGGGVAPSIARRLSSPILIALLAVALIAAAAGLIVRHLPLAR</sequence>
<comment type="subcellular location">
    <subcellularLocation>
        <location evidence="6">Cell membrane</location>
        <topology evidence="6">Multi-pass membrane protein</topology>
    </subcellularLocation>
    <subcellularLocation>
        <location evidence="1">Membrane</location>
        <topology evidence="1">Multi-pass membrane protein</topology>
    </subcellularLocation>
</comment>
<dbReference type="Proteomes" id="UP001317532">
    <property type="component" value="Chromosome"/>
</dbReference>
<dbReference type="InterPro" id="IPR002781">
    <property type="entry name" value="TM_pro_TauE-like"/>
</dbReference>
<feature type="transmembrane region" description="Helical" evidence="6">
    <location>
        <begin position="138"/>
        <end position="169"/>
    </location>
</feature>
<dbReference type="Pfam" id="PF01925">
    <property type="entry name" value="TauE"/>
    <property type="match status" value="1"/>
</dbReference>
<dbReference type="InterPro" id="IPR051598">
    <property type="entry name" value="TSUP/Inactive_protease-like"/>
</dbReference>
<feature type="transmembrane region" description="Helical" evidence="6">
    <location>
        <begin position="100"/>
        <end position="118"/>
    </location>
</feature>
<proteinExistence type="inferred from homology"/>
<accession>A0AAN1XWG2</accession>
<keyword evidence="4 6" id="KW-1133">Transmembrane helix</keyword>
<protein>
    <recommendedName>
        <fullName evidence="6">Probable membrane transporter protein</fullName>
    </recommendedName>
</protein>
<feature type="transmembrane region" description="Helical" evidence="6">
    <location>
        <begin position="46"/>
        <end position="66"/>
    </location>
</feature>
<dbReference type="PANTHER" id="PTHR43701">
    <property type="entry name" value="MEMBRANE TRANSPORTER PROTEIN MJ0441-RELATED"/>
    <property type="match status" value="1"/>
</dbReference>
<evidence type="ECO:0000256" key="5">
    <source>
        <dbReference type="ARBA" id="ARBA00023136"/>
    </source>
</evidence>
<dbReference type="PANTHER" id="PTHR43701:SF2">
    <property type="entry name" value="MEMBRANE TRANSPORTER PROTEIN YJNA-RELATED"/>
    <property type="match status" value="1"/>
</dbReference>
<dbReference type="GO" id="GO:0005886">
    <property type="term" value="C:plasma membrane"/>
    <property type="evidence" value="ECO:0007669"/>
    <property type="project" value="UniProtKB-SubCell"/>
</dbReference>
<feature type="transmembrane region" description="Helical" evidence="6">
    <location>
        <begin position="7"/>
        <end position="34"/>
    </location>
</feature>
<keyword evidence="5 6" id="KW-0472">Membrane</keyword>
<feature type="transmembrane region" description="Helical" evidence="6">
    <location>
        <begin position="73"/>
        <end position="94"/>
    </location>
</feature>
<dbReference type="RefSeq" id="WP_317996818.1">
    <property type="nucleotide sequence ID" value="NZ_AP025523.1"/>
</dbReference>
<keyword evidence="6" id="KW-1003">Cell membrane</keyword>
<keyword evidence="8" id="KW-1185">Reference proteome</keyword>
<comment type="similarity">
    <text evidence="2 6">Belongs to the 4-toluene sulfonate uptake permease (TSUP) (TC 2.A.102) family.</text>
</comment>
<reference evidence="7 8" key="1">
    <citation type="journal article" date="2022" name="ISME Commun">
        <title>Vulcanimicrobium alpinus gen. nov. sp. nov., the first cultivated representative of the candidate phylum 'Eremiobacterota', is a metabolically versatile aerobic anoxygenic phototroph.</title>
        <authorList>
            <person name="Yabe S."/>
            <person name="Muto K."/>
            <person name="Abe K."/>
            <person name="Yokota A."/>
            <person name="Staudigel H."/>
            <person name="Tebo B.M."/>
        </authorList>
    </citation>
    <scope>NUCLEOTIDE SEQUENCE [LARGE SCALE GENOMIC DNA]</scope>
    <source>
        <strain evidence="7 8">WC8-2</strain>
    </source>
</reference>
<feature type="transmembrane region" description="Helical" evidence="6">
    <location>
        <begin position="231"/>
        <end position="250"/>
    </location>
</feature>
<feature type="transmembrane region" description="Helical" evidence="6">
    <location>
        <begin position="175"/>
        <end position="199"/>
    </location>
</feature>